<dbReference type="FunFam" id="3.40.50.2300:FF:000016">
    <property type="entry name" value="Taste 1 receptor member 2"/>
    <property type="match status" value="1"/>
</dbReference>
<dbReference type="InterPro" id="IPR000068">
    <property type="entry name" value="GPCR_3_Ca_sens_rcpt-rel"/>
</dbReference>
<evidence type="ECO:0000256" key="10">
    <source>
        <dbReference type="ARBA" id="ARBA00023224"/>
    </source>
</evidence>
<evidence type="ECO:0000256" key="7">
    <source>
        <dbReference type="ARBA" id="ARBA00023136"/>
    </source>
</evidence>
<evidence type="ECO:0000313" key="14">
    <source>
        <dbReference type="Proteomes" id="UP001066276"/>
    </source>
</evidence>
<organism evidence="13 14">
    <name type="scientific">Pleurodeles waltl</name>
    <name type="common">Iberian ribbed newt</name>
    <dbReference type="NCBI Taxonomy" id="8319"/>
    <lineage>
        <taxon>Eukaryota</taxon>
        <taxon>Metazoa</taxon>
        <taxon>Chordata</taxon>
        <taxon>Craniata</taxon>
        <taxon>Vertebrata</taxon>
        <taxon>Euteleostomi</taxon>
        <taxon>Amphibia</taxon>
        <taxon>Batrachia</taxon>
        <taxon>Caudata</taxon>
        <taxon>Salamandroidea</taxon>
        <taxon>Salamandridae</taxon>
        <taxon>Pleurodelinae</taxon>
        <taxon>Pleurodeles</taxon>
    </lineage>
</organism>
<dbReference type="Pfam" id="PF01094">
    <property type="entry name" value="ANF_receptor"/>
    <property type="match status" value="1"/>
</dbReference>
<evidence type="ECO:0000256" key="5">
    <source>
        <dbReference type="ARBA" id="ARBA00022989"/>
    </source>
</evidence>
<keyword evidence="4" id="KW-0732">Signal</keyword>
<evidence type="ECO:0000256" key="2">
    <source>
        <dbReference type="ARBA" id="ARBA00022475"/>
    </source>
</evidence>
<gene>
    <name evidence="13" type="ORF">NDU88_008486</name>
</gene>
<keyword evidence="7" id="KW-0472">Membrane</keyword>
<dbReference type="GO" id="GO:0004930">
    <property type="term" value="F:G protein-coupled receptor activity"/>
    <property type="evidence" value="ECO:0007669"/>
    <property type="project" value="UniProtKB-KW"/>
</dbReference>
<accession>A0AAV7QSX5</accession>
<feature type="domain" description="Receptor ligand binding region" evidence="12">
    <location>
        <begin position="184"/>
        <end position="470"/>
    </location>
</feature>
<dbReference type="AlphaFoldDB" id="A0AAV7QSX5"/>
<evidence type="ECO:0000256" key="1">
    <source>
        <dbReference type="ARBA" id="ARBA00004651"/>
    </source>
</evidence>
<comment type="caution">
    <text evidence="13">The sequence shown here is derived from an EMBL/GenBank/DDBJ whole genome shotgun (WGS) entry which is preliminary data.</text>
</comment>
<dbReference type="InterPro" id="IPR028082">
    <property type="entry name" value="Peripla_BP_I"/>
</dbReference>
<dbReference type="InterPro" id="IPR000337">
    <property type="entry name" value="GPCR_3"/>
</dbReference>
<name>A0AAV7QSX5_PLEWA</name>
<dbReference type="PANTHER" id="PTHR24061">
    <property type="entry name" value="CALCIUM-SENSING RECEPTOR-RELATED"/>
    <property type="match status" value="1"/>
</dbReference>
<dbReference type="EMBL" id="JANPWB010000010">
    <property type="protein sequence ID" value="KAJ1142159.1"/>
    <property type="molecule type" value="Genomic_DNA"/>
</dbReference>
<evidence type="ECO:0000256" key="8">
    <source>
        <dbReference type="ARBA" id="ARBA00023170"/>
    </source>
</evidence>
<dbReference type="Proteomes" id="UP001066276">
    <property type="component" value="Chromosome 6"/>
</dbReference>
<keyword evidence="10" id="KW-0807">Transducer</keyword>
<dbReference type="SUPFAM" id="SSF53822">
    <property type="entry name" value="Periplasmic binding protein-like I"/>
    <property type="match status" value="1"/>
</dbReference>
<sequence>MAAMVGGMESEAKVREALALLRQAGRLDLLKEGALAPTRPARRASAGVAAMVAACSPPRVAARGKVRCASRGVVARGGPGAGPRRVYGRVRVGESSGVPQKPSRAERRQSGASVPKGRAGPRVEAGKQALEQGQIGALEASVTMKGKGKGKAAGARQQRLGVSQGKKVKPSAAGDAAASAARAIGYESTSVKLALKNFYPSFLRTIPSDDLQVSVLLHLLIQFNWTWIAVVASDNDYGRQGLQSLYGKALNIGICVAYQGVIPDNVNANGSAVQQMLTQINQSRVQVIVVYSTRRLARGFFKVAIGENITDKVWLATEDWSGSPLITDIPNIRSIGSVIGVSVKKSVDLALKEFEVTYVNSAKAQVPPLGEGCNQVCEKCHMFIPETMPIPSVFDLRAAFNVYSAVYAVAHGLHNLLNCSTGTCNKDTVYPWQLLKKIKKVSFTIHNQSISFDDKGDPLTGYDIVMWNWNEKNVSVCVIGSYSQHPSTLSINIDELKWHTKDNTVNSYCL</sequence>
<keyword evidence="9" id="KW-0325">Glycoprotein</keyword>
<feature type="compositionally biased region" description="Low complexity" evidence="11">
    <location>
        <begin position="82"/>
        <end position="99"/>
    </location>
</feature>
<proteinExistence type="predicted"/>
<evidence type="ECO:0000256" key="11">
    <source>
        <dbReference type="SAM" id="MobiDB-lite"/>
    </source>
</evidence>
<evidence type="ECO:0000256" key="9">
    <source>
        <dbReference type="ARBA" id="ARBA00023180"/>
    </source>
</evidence>
<keyword evidence="8" id="KW-0675">Receptor</keyword>
<evidence type="ECO:0000256" key="3">
    <source>
        <dbReference type="ARBA" id="ARBA00022692"/>
    </source>
</evidence>
<protein>
    <recommendedName>
        <fullName evidence="12">Receptor ligand binding region domain-containing protein</fullName>
    </recommendedName>
</protein>
<dbReference type="GO" id="GO:0050917">
    <property type="term" value="P:sensory perception of umami taste"/>
    <property type="evidence" value="ECO:0007669"/>
    <property type="project" value="TreeGrafter"/>
</dbReference>
<dbReference type="GO" id="GO:0005886">
    <property type="term" value="C:plasma membrane"/>
    <property type="evidence" value="ECO:0007669"/>
    <property type="project" value="UniProtKB-SubCell"/>
</dbReference>
<evidence type="ECO:0000256" key="6">
    <source>
        <dbReference type="ARBA" id="ARBA00023040"/>
    </source>
</evidence>
<keyword evidence="3" id="KW-0812">Transmembrane</keyword>
<comment type="subcellular location">
    <subcellularLocation>
        <location evidence="1">Cell membrane</location>
        <topology evidence="1">Multi-pass membrane protein</topology>
    </subcellularLocation>
</comment>
<keyword evidence="2" id="KW-1003">Cell membrane</keyword>
<reference evidence="13" key="1">
    <citation type="journal article" date="2022" name="bioRxiv">
        <title>Sequencing and chromosome-scale assembly of the giantPleurodeles waltlgenome.</title>
        <authorList>
            <person name="Brown T."/>
            <person name="Elewa A."/>
            <person name="Iarovenko S."/>
            <person name="Subramanian E."/>
            <person name="Araus A.J."/>
            <person name="Petzold A."/>
            <person name="Susuki M."/>
            <person name="Suzuki K.-i.T."/>
            <person name="Hayashi T."/>
            <person name="Toyoda A."/>
            <person name="Oliveira C."/>
            <person name="Osipova E."/>
            <person name="Leigh N.D."/>
            <person name="Simon A."/>
            <person name="Yun M.H."/>
        </authorList>
    </citation>
    <scope>NUCLEOTIDE SEQUENCE</scope>
    <source>
        <strain evidence="13">20211129_DDA</strain>
        <tissue evidence="13">Liver</tissue>
    </source>
</reference>
<evidence type="ECO:0000259" key="12">
    <source>
        <dbReference type="Pfam" id="PF01094"/>
    </source>
</evidence>
<dbReference type="PANTHER" id="PTHR24061:SF3">
    <property type="entry name" value="TASTE RECEPTOR TYPE 1 MEMBER 1"/>
    <property type="match status" value="1"/>
</dbReference>
<feature type="region of interest" description="Disordered" evidence="11">
    <location>
        <begin position="74"/>
        <end position="127"/>
    </location>
</feature>
<evidence type="ECO:0000256" key="4">
    <source>
        <dbReference type="ARBA" id="ARBA00022729"/>
    </source>
</evidence>
<dbReference type="PRINTS" id="PR00248">
    <property type="entry name" value="GPCRMGR"/>
</dbReference>
<keyword evidence="5" id="KW-1133">Transmembrane helix</keyword>
<keyword evidence="6" id="KW-0297">G-protein coupled receptor</keyword>
<keyword evidence="14" id="KW-1185">Reference proteome</keyword>
<dbReference type="InterPro" id="IPR001828">
    <property type="entry name" value="ANF_lig-bd_rcpt"/>
</dbReference>
<evidence type="ECO:0000313" key="13">
    <source>
        <dbReference type="EMBL" id="KAJ1142159.1"/>
    </source>
</evidence>
<dbReference type="Gene3D" id="3.40.50.2300">
    <property type="match status" value="2"/>
</dbReference>